<proteinExistence type="predicted"/>
<evidence type="ECO:0000313" key="2">
    <source>
        <dbReference type="Proteomes" id="UP000030688"/>
    </source>
</evidence>
<sequence length="75" mass="9421">MIRKKKKKKIEFHTYWHTKKSVHNENYLIIYLAFSFDFHICLMKNYNKNNQNNHYYVVFHLLKGYHDKAFYVVYL</sequence>
<reference evidence="1 2" key="2">
    <citation type="submission" date="2013-02" db="EMBL/GenBank/DDBJ databases">
        <title>The Genome Sequence of Plasmodium falciparum 7G8.</title>
        <authorList>
            <consortium name="The Broad Institute Genome Sequencing Platform"/>
            <consortium name="The Broad Institute Genome Sequencing Center for Infectious Disease"/>
            <person name="Neafsey D."/>
            <person name="Cheeseman I."/>
            <person name="Volkman S."/>
            <person name="Adams J."/>
            <person name="Walker B."/>
            <person name="Young S.K."/>
            <person name="Zeng Q."/>
            <person name="Gargeya S."/>
            <person name="Fitzgerald M."/>
            <person name="Haas B."/>
            <person name="Abouelleil A."/>
            <person name="Alvarado L."/>
            <person name="Arachchi H.M."/>
            <person name="Berlin A.M."/>
            <person name="Chapman S.B."/>
            <person name="Dewar J."/>
            <person name="Goldberg J."/>
            <person name="Griggs A."/>
            <person name="Gujja S."/>
            <person name="Hansen M."/>
            <person name="Howarth C."/>
            <person name="Imamovic A."/>
            <person name="Larimer J."/>
            <person name="McCowan C."/>
            <person name="Murphy C."/>
            <person name="Neiman D."/>
            <person name="Pearson M."/>
            <person name="Priest M."/>
            <person name="Roberts A."/>
            <person name="Saif S."/>
            <person name="Shea T."/>
            <person name="Sisk P."/>
            <person name="Sykes S."/>
            <person name="Wortman J."/>
            <person name="Nusbaum C."/>
            <person name="Birren B."/>
        </authorList>
    </citation>
    <scope>NUCLEOTIDE SEQUENCE [LARGE SCALE GENOMIC DNA]</scope>
    <source>
        <strain evidence="1 2">7G8</strain>
    </source>
</reference>
<accession>W7FBW6</accession>
<reference evidence="2" key="1">
    <citation type="submission" date="2007-11" db="EMBL/GenBank/DDBJ databases">
        <authorList>
            <consortium name="The Broad Institute Genome Sequencing Platform"/>
            <person name="Volkman S.K."/>
            <person name="Daily J.P."/>
            <person name="Sarr O."/>
            <person name="Ndiaye D."/>
            <person name="Ndir O."/>
            <person name="Mboup S."/>
            <person name="Lukens A."/>
            <person name="Stange-Thomann N."/>
            <person name="Mauceli E."/>
            <person name="Gnerre S."/>
            <person name="Jaffe D."/>
            <person name="Zainoun J."/>
            <person name="Wiegand R.C."/>
            <person name="Birren B."/>
            <person name="Galagan J."/>
            <person name="Lander E."/>
            <person name="Wirth D.F."/>
        </authorList>
    </citation>
    <scope>NUCLEOTIDE SEQUENCE [LARGE SCALE GENOMIC DNA]</scope>
    <source>
        <strain evidence="2">7G8</strain>
    </source>
</reference>
<gene>
    <name evidence="1" type="ORF">PFBG_03768</name>
</gene>
<dbReference type="Proteomes" id="UP000030688">
    <property type="component" value="Unassembled WGS sequence"/>
</dbReference>
<evidence type="ECO:0000313" key="1">
    <source>
        <dbReference type="EMBL" id="EUR69214.1"/>
    </source>
</evidence>
<name>W7FBW6_PLAF8</name>
<dbReference type="EMBL" id="KE123627">
    <property type="protein sequence ID" value="EUR69214.1"/>
    <property type="molecule type" value="Genomic_DNA"/>
</dbReference>
<protein>
    <submittedName>
        <fullName evidence="1">Uncharacterized protein</fullName>
    </submittedName>
</protein>
<dbReference type="AlphaFoldDB" id="W7FBW6"/>
<organism evidence="1 2">
    <name type="scientific">Plasmodium falciparum (isolate 7G8)</name>
    <dbReference type="NCBI Taxonomy" id="57266"/>
    <lineage>
        <taxon>Eukaryota</taxon>
        <taxon>Sar</taxon>
        <taxon>Alveolata</taxon>
        <taxon>Apicomplexa</taxon>
        <taxon>Aconoidasida</taxon>
        <taxon>Haemosporida</taxon>
        <taxon>Plasmodiidae</taxon>
        <taxon>Plasmodium</taxon>
        <taxon>Plasmodium (Laverania)</taxon>
    </lineage>
</organism>